<organism evidence="1 2">
    <name type="scientific">Dispira parvispora</name>
    <dbReference type="NCBI Taxonomy" id="1520584"/>
    <lineage>
        <taxon>Eukaryota</taxon>
        <taxon>Fungi</taxon>
        <taxon>Fungi incertae sedis</taxon>
        <taxon>Zoopagomycota</taxon>
        <taxon>Kickxellomycotina</taxon>
        <taxon>Dimargaritomycetes</taxon>
        <taxon>Dimargaritales</taxon>
        <taxon>Dimargaritaceae</taxon>
        <taxon>Dispira</taxon>
    </lineage>
</organism>
<proteinExistence type="predicted"/>
<dbReference type="Proteomes" id="UP001150925">
    <property type="component" value="Unassembled WGS sequence"/>
</dbReference>
<comment type="caution">
    <text evidence="1">The sequence shown here is derived from an EMBL/GenBank/DDBJ whole genome shotgun (WGS) entry which is preliminary data.</text>
</comment>
<protein>
    <submittedName>
        <fullName evidence="1">Uncharacterized protein</fullName>
    </submittedName>
</protein>
<feature type="non-terminal residue" evidence="1">
    <location>
        <position position="1"/>
    </location>
</feature>
<dbReference type="EMBL" id="JANBPY010003608">
    <property type="protein sequence ID" value="KAJ1950918.1"/>
    <property type="molecule type" value="Genomic_DNA"/>
</dbReference>
<evidence type="ECO:0000313" key="1">
    <source>
        <dbReference type="EMBL" id="KAJ1950918.1"/>
    </source>
</evidence>
<feature type="non-terminal residue" evidence="1">
    <location>
        <position position="97"/>
    </location>
</feature>
<dbReference type="AlphaFoldDB" id="A0A9W8AHX4"/>
<reference evidence="1" key="1">
    <citation type="submission" date="2022-07" db="EMBL/GenBank/DDBJ databases">
        <title>Phylogenomic reconstructions and comparative analyses of Kickxellomycotina fungi.</title>
        <authorList>
            <person name="Reynolds N.K."/>
            <person name="Stajich J.E."/>
            <person name="Barry K."/>
            <person name="Grigoriev I.V."/>
            <person name="Crous P."/>
            <person name="Smith M.E."/>
        </authorList>
    </citation>
    <scope>NUCLEOTIDE SEQUENCE</scope>
    <source>
        <strain evidence="1">RSA 1196</strain>
    </source>
</reference>
<name>A0A9W8AHX4_9FUNG</name>
<evidence type="ECO:0000313" key="2">
    <source>
        <dbReference type="Proteomes" id="UP001150925"/>
    </source>
</evidence>
<keyword evidence="2" id="KW-1185">Reference proteome</keyword>
<gene>
    <name evidence="1" type="ORF">IWQ62_006490</name>
</gene>
<accession>A0A9W8AHX4</accession>
<sequence>LPFVVQLRVPPLPPLRLLWTLLKHGSCYLPVLTRPYTILPTITVSSVPFELSSGRRAFGLSSPAWGPGSYGLAWGVPCFWEYTKRPKRLWWITTLLP</sequence>